<dbReference type="Gene3D" id="3.30.1490.150">
    <property type="entry name" value="Hypothetical protein ph0010, domain 2"/>
    <property type="match status" value="1"/>
</dbReference>
<dbReference type="GO" id="GO:0006222">
    <property type="term" value="P:UMP biosynthetic process"/>
    <property type="evidence" value="ECO:0007669"/>
    <property type="project" value="TreeGrafter"/>
</dbReference>
<evidence type="ECO:0000256" key="2">
    <source>
        <dbReference type="ARBA" id="ARBA00022975"/>
    </source>
</evidence>
<dbReference type="Pfam" id="PF01871">
    <property type="entry name" value="AMMECR1"/>
    <property type="match status" value="1"/>
</dbReference>
<evidence type="ECO:0000313" key="4">
    <source>
        <dbReference type="EMBL" id="CAA6817998.1"/>
    </source>
</evidence>
<dbReference type="GO" id="GO:0019856">
    <property type="term" value="P:pyrimidine nucleobase biosynthetic process"/>
    <property type="evidence" value="ECO:0007669"/>
    <property type="project" value="TreeGrafter"/>
</dbReference>
<sequence length="925" mass="104047">MVNNNDSKHTLLRLIIEQGILHDSEAHPLVARDNKTRLQWVMNFLGISLNHDAMRLAAQETLKLLAHFKGRQLATIGTAAVPLLSACIMESGGKYSGLMVRSKRKAYGTASLIDGRINQNESVIIVDDSIGSGTNMLDCIDKLEAAGLHIEGCVCLVRFGYDSGYAALTERGYRVSFLFDQGRDISSLHANDWRQADYPIMDSFKQIVWDEQALPDYLSPFQAIRRSMAHFWSTGRLLKPPATFNQTLDTQGGLWLSLRAQDHLYTSQGRHGFWQLPDCKPISAPLAVSYVSWLFARHLQNDPHREQRLDNSALGLSLFGPLETCNPGDFDHRQHGLMARSTEAPWKMGGALPNMPGFHNETQILNHVRFNNTRLWRYEPYKLYKHTVRKLVEPGAEWPHGGVSDSEQPWDEQPGIIQPIAKQLFAWIKQIQRGEALSDAVKDLFIPAQCKWLFLSVYSQGKQLACMGNTPQNAADLKALVEITAQDQRWQPLKQQHTDLYIRVSLLSQSNYLGYATDLQQFGQFALGHNAVTIQHEQQFGIILPEMVTQYHWTARQLSEALYQKANITQQDQPAHWHSYRCRSWQVHAEQCYLLSSEQPLAPACQTTAELQRSSYLSFLNYHRQRNGRVNSHYYPGIHQVAQHDGLFSTAYTLWRLADMGTPLTDWQVSYQLLEQSLAEGKVGSTIITSVERAYSVLALLANPSLRVQQRPLIASQLDQLRLAFNHHGQLAKPTTTLETDFYSAEIQALLTARQQGFLIDETLLAKAVTRCLDYGGYQATPRQYPALLQTLALIKATYTEQNPDCAGQAGTLANKLISQLTGWQQSSGAFLAEHTGLPPTLFTVRALSALLMSGSLPDDFDVRLAAGLNYLKRQTLLPEQAYSVQSKEYSVGGIYSGMTNSSMDIIASAEMLWLLDQLDQQTQQ</sequence>
<dbReference type="InterPro" id="IPR008930">
    <property type="entry name" value="Terpenoid_cyclase/PrenylTrfase"/>
</dbReference>
<dbReference type="Gene3D" id="3.30.700.20">
    <property type="entry name" value="Hypothetical protein ph0010, domain 1"/>
    <property type="match status" value="1"/>
</dbReference>
<organism evidence="4">
    <name type="scientific">uncultured Thiotrichaceae bacterium</name>
    <dbReference type="NCBI Taxonomy" id="298394"/>
    <lineage>
        <taxon>Bacteria</taxon>
        <taxon>Pseudomonadati</taxon>
        <taxon>Pseudomonadota</taxon>
        <taxon>Gammaproteobacteria</taxon>
        <taxon>Thiotrichales</taxon>
        <taxon>Thiotrichaceae</taxon>
        <taxon>environmental samples</taxon>
    </lineage>
</organism>
<evidence type="ECO:0000259" key="3">
    <source>
        <dbReference type="Pfam" id="PF01871"/>
    </source>
</evidence>
<proteinExistence type="predicted"/>
<dbReference type="CDD" id="cd06223">
    <property type="entry name" value="PRTases_typeI"/>
    <property type="match status" value="1"/>
</dbReference>
<dbReference type="Gene3D" id="3.40.50.2020">
    <property type="match status" value="1"/>
</dbReference>
<comment type="pathway">
    <text evidence="1">Pyrimidine metabolism; UMP biosynthesis via de novo pathway.</text>
</comment>
<dbReference type="PANTHER" id="PTHR19278:SF9">
    <property type="entry name" value="URIDINE 5'-MONOPHOSPHATE SYNTHASE"/>
    <property type="match status" value="1"/>
</dbReference>
<keyword evidence="4" id="KW-0328">Glycosyltransferase</keyword>
<evidence type="ECO:0000256" key="1">
    <source>
        <dbReference type="ARBA" id="ARBA00004725"/>
    </source>
</evidence>
<protein>
    <submittedName>
        <fullName evidence="4">Orotate phosphoribosyltransferase</fullName>
    </submittedName>
</protein>
<feature type="domain" description="AMMECR1" evidence="3">
    <location>
        <begin position="453"/>
        <end position="581"/>
    </location>
</feature>
<dbReference type="SUPFAM" id="SSF143447">
    <property type="entry name" value="AMMECR1-like"/>
    <property type="match status" value="1"/>
</dbReference>
<dbReference type="GO" id="GO:0004588">
    <property type="term" value="F:orotate phosphoribosyltransferase activity"/>
    <property type="evidence" value="ECO:0007669"/>
    <property type="project" value="TreeGrafter"/>
</dbReference>
<gene>
    <name evidence="4" type="ORF">HELGO_WM19802</name>
</gene>
<dbReference type="InterPro" id="IPR000836">
    <property type="entry name" value="PRTase_dom"/>
</dbReference>
<keyword evidence="4" id="KW-0808">Transferase</keyword>
<keyword evidence="2" id="KW-0665">Pyrimidine biosynthesis</keyword>
<dbReference type="PANTHER" id="PTHR19278">
    <property type="entry name" value="OROTATE PHOSPHORIBOSYLTRANSFERASE"/>
    <property type="match status" value="1"/>
</dbReference>
<dbReference type="AlphaFoldDB" id="A0A6S6TNU8"/>
<dbReference type="InterPro" id="IPR002733">
    <property type="entry name" value="AMMECR1_domain"/>
</dbReference>
<dbReference type="SUPFAM" id="SSF53271">
    <property type="entry name" value="PRTase-like"/>
    <property type="match status" value="1"/>
</dbReference>
<reference evidence="4" key="1">
    <citation type="submission" date="2020-01" db="EMBL/GenBank/DDBJ databases">
        <authorList>
            <person name="Meier V. D."/>
            <person name="Meier V D."/>
        </authorList>
    </citation>
    <scope>NUCLEOTIDE SEQUENCE</scope>
    <source>
        <strain evidence="4">HLG_WM_MAG_08</strain>
    </source>
</reference>
<dbReference type="SUPFAM" id="SSF48239">
    <property type="entry name" value="Terpenoid cyclases/Protein prenyltransferases"/>
    <property type="match status" value="1"/>
</dbReference>
<name>A0A6S6TNU8_9GAMM</name>
<accession>A0A6S6TNU8</accession>
<dbReference type="EMBL" id="CACVAV010000282">
    <property type="protein sequence ID" value="CAA6817998.1"/>
    <property type="molecule type" value="Genomic_DNA"/>
</dbReference>
<dbReference type="InterPro" id="IPR029057">
    <property type="entry name" value="PRTase-like"/>
</dbReference>
<dbReference type="InterPro" id="IPR036071">
    <property type="entry name" value="AMMECR1_dom_sf"/>
</dbReference>
<dbReference type="InterPro" id="IPR027485">
    <property type="entry name" value="AMMECR1_N"/>
</dbReference>